<feature type="transmembrane region" description="Helical" evidence="5">
    <location>
        <begin position="47"/>
        <end position="65"/>
    </location>
</feature>
<dbReference type="AlphaFoldDB" id="A0A024HIA8"/>
<accession>A0A024HIA8</accession>
<dbReference type="HOGENOM" id="CLU_001265_7_0_6"/>
<proteinExistence type="predicted"/>
<dbReference type="PANTHER" id="PTHR23537:SF1">
    <property type="entry name" value="SUGAR TRANSPORTER"/>
    <property type="match status" value="1"/>
</dbReference>
<dbReference type="GO" id="GO:0022857">
    <property type="term" value="F:transmembrane transporter activity"/>
    <property type="evidence" value="ECO:0007669"/>
    <property type="project" value="InterPro"/>
</dbReference>
<gene>
    <name evidence="6" type="ORF">PKB_2836</name>
</gene>
<dbReference type="RefSeq" id="WP_043252599.1">
    <property type="nucleotide sequence ID" value="NZ_HG322950.1"/>
</dbReference>
<name>A0A024HIA8_PSEKB</name>
<dbReference type="InterPro" id="IPR001958">
    <property type="entry name" value="Tet-R_TetA/multi-R_MdtG-like"/>
</dbReference>
<feature type="transmembrane region" description="Helical" evidence="5">
    <location>
        <begin position="160"/>
        <end position="180"/>
    </location>
</feature>
<feature type="transmembrane region" description="Helical" evidence="5">
    <location>
        <begin position="267"/>
        <end position="284"/>
    </location>
</feature>
<sequence>MNNRDRLAGFTAALILALGMGFGRFAFTGLYPLMVRDGLLSVNAGSLAASANYAGYLLGALLLARYPEDQAARLCRIAVLGTLLGLAAMALPAPVWFAVGVRFVAGVLSAMAMVGASVWLLHQMQQHGAAPLMFAGVGFGILVSAELIAAGAHGGLGSPGIWLLLAGAGVLPLLFAWSVLGRPAVAAPTQAKAHAQGTALLDPAAVLVVYGLAGFGYIITATYLPLLMKGALGPLDPVQAWAVFGLGAVPSCFLWHWLHQRLGARRALAANLALQALGVMLPALQQSSPAYLASALLVGGTFMGTATIAMPAARQVASRVRFNMLAAMTAVYGVGQIAGPLASSALYHWSGSFAPALLVAAVALLLAAACTWQPARVARATSPD</sequence>
<feature type="transmembrane region" description="Helical" evidence="5">
    <location>
        <begin position="325"/>
        <end position="347"/>
    </location>
</feature>
<feature type="transmembrane region" description="Helical" evidence="5">
    <location>
        <begin position="133"/>
        <end position="154"/>
    </location>
</feature>
<dbReference type="Proteomes" id="UP000025241">
    <property type="component" value="Chromosome I"/>
</dbReference>
<evidence type="ECO:0000256" key="4">
    <source>
        <dbReference type="ARBA" id="ARBA00023136"/>
    </source>
</evidence>
<feature type="transmembrane region" description="Helical" evidence="5">
    <location>
        <begin position="290"/>
        <end position="313"/>
    </location>
</feature>
<dbReference type="Gene3D" id="1.20.1250.20">
    <property type="entry name" value="MFS general substrate transporter like domains"/>
    <property type="match status" value="1"/>
</dbReference>
<organism evidence="6 7">
    <name type="scientific">Pseudomonas knackmussii (strain DSM 6978 / CCUG 54928 / LMG 23759 / B13)</name>
    <dbReference type="NCBI Taxonomy" id="1301098"/>
    <lineage>
        <taxon>Bacteria</taxon>
        <taxon>Pseudomonadati</taxon>
        <taxon>Pseudomonadota</taxon>
        <taxon>Gammaproteobacteria</taxon>
        <taxon>Pseudomonadales</taxon>
        <taxon>Pseudomonadaceae</taxon>
        <taxon>Pseudomonas</taxon>
    </lineage>
</organism>
<dbReference type="PANTHER" id="PTHR23537">
    <property type="match status" value="1"/>
</dbReference>
<dbReference type="STRING" id="1301098.PKB_2836"/>
<evidence type="ECO:0000313" key="6">
    <source>
        <dbReference type="EMBL" id="CDF84183.1"/>
    </source>
</evidence>
<dbReference type="GO" id="GO:0005886">
    <property type="term" value="C:plasma membrane"/>
    <property type="evidence" value="ECO:0007669"/>
    <property type="project" value="TreeGrafter"/>
</dbReference>
<keyword evidence="2 5" id="KW-0812">Transmembrane</keyword>
<dbReference type="PATRIC" id="fig|1301098.3.peg.2853"/>
<feature type="transmembrane region" description="Helical" evidence="5">
    <location>
        <begin position="77"/>
        <end position="97"/>
    </location>
</feature>
<evidence type="ECO:0000256" key="5">
    <source>
        <dbReference type="SAM" id="Phobius"/>
    </source>
</evidence>
<dbReference type="PRINTS" id="PR01035">
    <property type="entry name" value="TCRTETA"/>
</dbReference>
<dbReference type="eggNOG" id="COG2814">
    <property type="taxonomic scope" value="Bacteria"/>
</dbReference>
<dbReference type="KEGG" id="pkc:PKB_2836"/>
<feature type="transmembrane region" description="Helical" evidence="5">
    <location>
        <begin position="103"/>
        <end position="121"/>
    </location>
</feature>
<dbReference type="SUPFAM" id="SSF103473">
    <property type="entry name" value="MFS general substrate transporter"/>
    <property type="match status" value="1"/>
</dbReference>
<feature type="transmembrane region" description="Helical" evidence="5">
    <location>
        <begin position="353"/>
        <end position="372"/>
    </location>
</feature>
<reference evidence="6 7" key="1">
    <citation type="submission" date="2013-03" db="EMBL/GenBank/DDBJ databases">
        <authorList>
            <person name="Linke B."/>
        </authorList>
    </citation>
    <scope>NUCLEOTIDE SEQUENCE [LARGE SCALE GENOMIC DNA]</scope>
    <source>
        <strain evidence="6 7">B13</strain>
    </source>
</reference>
<comment type="subcellular location">
    <subcellularLocation>
        <location evidence="1">Membrane</location>
        <topology evidence="1">Multi-pass membrane protein</topology>
    </subcellularLocation>
</comment>
<dbReference type="InterPro" id="IPR010645">
    <property type="entry name" value="MFS_4"/>
</dbReference>
<keyword evidence="3 5" id="KW-1133">Transmembrane helix</keyword>
<keyword evidence="7" id="KW-1185">Reference proteome</keyword>
<keyword evidence="4 5" id="KW-0472">Membrane</keyword>
<dbReference type="EMBL" id="HG322950">
    <property type="protein sequence ID" value="CDF84183.1"/>
    <property type="molecule type" value="Genomic_DNA"/>
</dbReference>
<evidence type="ECO:0000256" key="3">
    <source>
        <dbReference type="ARBA" id="ARBA00022989"/>
    </source>
</evidence>
<feature type="transmembrane region" description="Helical" evidence="5">
    <location>
        <begin position="200"/>
        <end position="226"/>
    </location>
</feature>
<dbReference type="Pfam" id="PF06779">
    <property type="entry name" value="MFS_4"/>
    <property type="match status" value="1"/>
</dbReference>
<evidence type="ECO:0000313" key="7">
    <source>
        <dbReference type="Proteomes" id="UP000025241"/>
    </source>
</evidence>
<evidence type="ECO:0000256" key="1">
    <source>
        <dbReference type="ARBA" id="ARBA00004141"/>
    </source>
</evidence>
<dbReference type="OrthoDB" id="9797953at2"/>
<feature type="transmembrane region" description="Helical" evidence="5">
    <location>
        <begin position="238"/>
        <end position="258"/>
    </location>
</feature>
<dbReference type="InterPro" id="IPR036259">
    <property type="entry name" value="MFS_trans_sf"/>
</dbReference>
<evidence type="ECO:0000256" key="2">
    <source>
        <dbReference type="ARBA" id="ARBA00022692"/>
    </source>
</evidence>
<reference evidence="6 7" key="2">
    <citation type="submission" date="2014-05" db="EMBL/GenBank/DDBJ databases">
        <title>Genome sequence of the 3-chlorobenzoate degrading bacterium Pseudomonas knackmussii B13 shows multiple evidence for horizontal gene transfer.</title>
        <authorList>
            <person name="Miyazaki R."/>
            <person name="Bertelli C."/>
            <person name="Falquet L."/>
            <person name="Robinson-Rechavi M."/>
            <person name="Gharib W."/>
            <person name="Roy S."/>
            <person name="Van der Meer J.R."/>
        </authorList>
    </citation>
    <scope>NUCLEOTIDE SEQUENCE [LARGE SCALE GENOMIC DNA]</scope>
    <source>
        <strain evidence="6 7">B13</strain>
    </source>
</reference>
<protein>
    <submittedName>
        <fullName evidence="6">Major facilitator transporter</fullName>
    </submittedName>
</protein>